<dbReference type="InterPro" id="IPR001680">
    <property type="entry name" value="WD40_rpt"/>
</dbReference>
<dbReference type="InterPro" id="IPR015943">
    <property type="entry name" value="WD40/YVTN_repeat-like_dom_sf"/>
</dbReference>
<dbReference type="OMA" id="CLWKYNY"/>
<dbReference type="InterPro" id="IPR036322">
    <property type="entry name" value="WD40_repeat_dom_sf"/>
</dbReference>
<dbReference type="Gene3D" id="2.130.10.10">
    <property type="entry name" value="YVTN repeat-like/Quinoprotein amine dehydrogenase"/>
    <property type="match status" value="1"/>
</dbReference>
<keyword evidence="4" id="KW-1185">Reference proteome</keyword>
<keyword evidence="1" id="KW-0853">WD repeat</keyword>
<dbReference type="PANTHER" id="PTHR10971">
    <property type="entry name" value="MRNA EXPORT FACTOR AND BUB3"/>
    <property type="match status" value="1"/>
</dbReference>
<keyword evidence="2" id="KW-0677">Repeat</keyword>
<dbReference type="SMART" id="SM00320">
    <property type="entry name" value="WD40"/>
    <property type="match status" value="3"/>
</dbReference>
<accession>A0A8T2V3L8</accession>
<evidence type="ECO:0000256" key="2">
    <source>
        <dbReference type="ARBA" id="ARBA00022737"/>
    </source>
</evidence>
<evidence type="ECO:0000313" key="4">
    <source>
        <dbReference type="Proteomes" id="UP000825935"/>
    </source>
</evidence>
<comment type="caution">
    <text evidence="3">The sequence shown here is derived from an EMBL/GenBank/DDBJ whole genome shotgun (WGS) entry which is preliminary data.</text>
</comment>
<dbReference type="Proteomes" id="UP000825935">
    <property type="component" value="Chromosome 4"/>
</dbReference>
<evidence type="ECO:0000256" key="1">
    <source>
        <dbReference type="ARBA" id="ARBA00022574"/>
    </source>
</evidence>
<dbReference type="EMBL" id="CM035409">
    <property type="protein sequence ID" value="KAH7440355.1"/>
    <property type="molecule type" value="Genomic_DNA"/>
</dbReference>
<dbReference type="SUPFAM" id="SSF50978">
    <property type="entry name" value="WD40 repeat-like"/>
    <property type="match status" value="1"/>
</dbReference>
<name>A0A8T2V3L8_CERRI</name>
<dbReference type="Pfam" id="PF00400">
    <property type="entry name" value="WD40"/>
    <property type="match status" value="1"/>
</dbReference>
<reference evidence="3" key="1">
    <citation type="submission" date="2021-08" db="EMBL/GenBank/DDBJ databases">
        <title>WGS assembly of Ceratopteris richardii.</title>
        <authorList>
            <person name="Marchant D.B."/>
            <person name="Chen G."/>
            <person name="Jenkins J."/>
            <person name="Shu S."/>
            <person name="Leebens-Mack J."/>
            <person name="Grimwood J."/>
            <person name="Schmutz J."/>
            <person name="Soltis P."/>
            <person name="Soltis D."/>
            <person name="Chen Z.-H."/>
        </authorList>
    </citation>
    <scope>NUCLEOTIDE SEQUENCE</scope>
    <source>
        <strain evidence="3">Whitten #5841</strain>
        <tissue evidence="3">Leaf</tissue>
    </source>
</reference>
<proteinExistence type="predicted"/>
<sequence>MDIRGRPQILAHISKSLTTTVYDTLWIPSSARFVVLGSTPRTTGTIQVYELNGSDLNKVVESEKSSSIKCGTFGASSLVERQLATGDFKGNLHIWDLEKLSVPVFSVAAHSSIINAIDGCGGLEIGYGAPELVTGGRDGRVCIWDQRQKDAPVMAFEPESQETARDCWTVAFGNSYNDEERCILAGYDNGDIKAFDLRACKVLWETSTDNGVCGIQFDRKDIKMNKCVATTLESKFHVFDLRTQHPEKGFACLTEKMSHGSTIWGVKHLPQNREIFSILGGDGSLSLFKYSYPEQRSLKDMEGKAYGES</sequence>
<organism evidence="3 4">
    <name type="scientific">Ceratopteris richardii</name>
    <name type="common">Triangle waterfern</name>
    <dbReference type="NCBI Taxonomy" id="49495"/>
    <lineage>
        <taxon>Eukaryota</taxon>
        <taxon>Viridiplantae</taxon>
        <taxon>Streptophyta</taxon>
        <taxon>Embryophyta</taxon>
        <taxon>Tracheophyta</taxon>
        <taxon>Polypodiopsida</taxon>
        <taxon>Polypodiidae</taxon>
        <taxon>Polypodiales</taxon>
        <taxon>Pteridineae</taxon>
        <taxon>Pteridaceae</taxon>
        <taxon>Parkerioideae</taxon>
        <taxon>Ceratopteris</taxon>
    </lineage>
</organism>
<dbReference type="AlphaFoldDB" id="A0A8T2V3L8"/>
<evidence type="ECO:0008006" key="5">
    <source>
        <dbReference type="Google" id="ProtNLM"/>
    </source>
</evidence>
<gene>
    <name evidence="3" type="ORF">KP509_04G103700</name>
</gene>
<evidence type="ECO:0000313" key="3">
    <source>
        <dbReference type="EMBL" id="KAH7440355.1"/>
    </source>
</evidence>
<protein>
    <recommendedName>
        <fullName evidence="5">WD repeat-containing protein 92</fullName>
    </recommendedName>
</protein>
<dbReference type="OrthoDB" id="10248252at2759"/>